<dbReference type="Gene3D" id="2.60.40.10">
    <property type="entry name" value="Immunoglobulins"/>
    <property type="match status" value="1"/>
</dbReference>
<dbReference type="Pfam" id="PF02922">
    <property type="entry name" value="CBM_48"/>
    <property type="match status" value="1"/>
</dbReference>
<dbReference type="InterPro" id="IPR004193">
    <property type="entry name" value="Glyco_hydro_13_N"/>
</dbReference>
<organism evidence="3 4">
    <name type="scientific">Candidatus Cryptobacteroides avistercoris</name>
    <dbReference type="NCBI Taxonomy" id="2840758"/>
    <lineage>
        <taxon>Bacteria</taxon>
        <taxon>Pseudomonadati</taxon>
        <taxon>Bacteroidota</taxon>
        <taxon>Bacteroidia</taxon>
        <taxon>Bacteroidales</taxon>
        <taxon>Candidatus Cryptobacteroides</taxon>
    </lineage>
</organism>
<dbReference type="InterPro" id="IPR050583">
    <property type="entry name" value="Mycobacterial_A85_antigen"/>
</dbReference>
<dbReference type="InterPro" id="IPR029058">
    <property type="entry name" value="AB_hydrolase_fold"/>
</dbReference>
<protein>
    <recommendedName>
        <fullName evidence="2">Glycoside hydrolase family 13 N-terminal domain-containing protein</fullName>
    </recommendedName>
</protein>
<evidence type="ECO:0000313" key="4">
    <source>
        <dbReference type="Proteomes" id="UP000823769"/>
    </source>
</evidence>
<evidence type="ECO:0000259" key="2">
    <source>
        <dbReference type="Pfam" id="PF02922"/>
    </source>
</evidence>
<dbReference type="AlphaFoldDB" id="A0A9D9IXR6"/>
<accession>A0A9D9IXR6</accession>
<feature type="signal peptide" evidence="1">
    <location>
        <begin position="1"/>
        <end position="20"/>
    </location>
</feature>
<comment type="caution">
    <text evidence="3">The sequence shown here is derived from an EMBL/GenBank/DDBJ whole genome shotgun (WGS) entry which is preliminary data.</text>
</comment>
<dbReference type="Pfam" id="PF00756">
    <property type="entry name" value="Esterase"/>
    <property type="match status" value="1"/>
</dbReference>
<evidence type="ECO:0000256" key="1">
    <source>
        <dbReference type="SAM" id="SignalP"/>
    </source>
</evidence>
<evidence type="ECO:0000313" key="3">
    <source>
        <dbReference type="EMBL" id="MBO8480597.1"/>
    </source>
</evidence>
<gene>
    <name evidence="3" type="ORF">IAB76_05770</name>
</gene>
<dbReference type="SUPFAM" id="SSF81296">
    <property type="entry name" value="E set domains"/>
    <property type="match status" value="1"/>
</dbReference>
<sequence>MKKLILTLAVLGGSILAATAQPDINTRNYAFALIQPESPVFEGDSIVFKVYAPEARRVCITGSWENFYTENLMEKGDDGIWTYKIAMLPPEIYQYVYDIDGMVVLDPGNYSQTRDMYNYRSNLIIRGPESEPYFSQSSSQHGVLEKVWYQSGSFGAQRRMSVYLPYGYDASDKSKTYPVLYLLHGGGGDEESWPTLGRLCEIMDYMIERKLCKPMIVVTPNINSYELAACETALPEKFIFNLQDPEFAAGDKFCNDLLYSIIPYIEEHYNTDGTKQNRGIAGLSMGGFMTMKLIGEHPDYFNEVGVFSSGSMGGDDAAAVKALKKDGYNNFMVVCGPNDIAYRGALGLVDNLKAADMDFSFISDLETGHVWQTWRKCLLWFAPEIF</sequence>
<dbReference type="PANTHER" id="PTHR48098:SF1">
    <property type="entry name" value="DIACYLGLYCEROL ACYLTRANSFERASE_MYCOLYLTRANSFERASE AG85A"/>
    <property type="match status" value="1"/>
</dbReference>
<dbReference type="InterPro" id="IPR014756">
    <property type="entry name" value="Ig_E-set"/>
</dbReference>
<feature type="chain" id="PRO_5039149477" description="Glycoside hydrolase family 13 N-terminal domain-containing protein" evidence="1">
    <location>
        <begin position="21"/>
        <end position="386"/>
    </location>
</feature>
<keyword evidence="1" id="KW-0732">Signal</keyword>
<dbReference type="GO" id="GO:0005975">
    <property type="term" value="P:carbohydrate metabolic process"/>
    <property type="evidence" value="ECO:0007669"/>
    <property type="project" value="InterPro"/>
</dbReference>
<reference evidence="3" key="2">
    <citation type="journal article" date="2021" name="PeerJ">
        <title>Extensive microbial diversity within the chicken gut microbiome revealed by metagenomics and culture.</title>
        <authorList>
            <person name="Gilroy R."/>
            <person name="Ravi A."/>
            <person name="Getino M."/>
            <person name="Pursley I."/>
            <person name="Horton D.L."/>
            <person name="Alikhan N.F."/>
            <person name="Baker D."/>
            <person name="Gharbi K."/>
            <person name="Hall N."/>
            <person name="Watson M."/>
            <person name="Adriaenssens E.M."/>
            <person name="Foster-Nyarko E."/>
            <person name="Jarju S."/>
            <person name="Secka A."/>
            <person name="Antonio M."/>
            <person name="Oren A."/>
            <person name="Chaudhuri R.R."/>
            <person name="La Ragione R."/>
            <person name="Hildebrand F."/>
            <person name="Pallen M.J."/>
        </authorList>
    </citation>
    <scope>NUCLEOTIDE SEQUENCE</scope>
    <source>
        <strain evidence="3">B3-1481</strain>
    </source>
</reference>
<feature type="domain" description="Glycoside hydrolase family 13 N-terminal" evidence="2">
    <location>
        <begin position="44"/>
        <end position="100"/>
    </location>
</feature>
<dbReference type="CDD" id="cd11294">
    <property type="entry name" value="E_set_Esterase_like_N"/>
    <property type="match status" value="1"/>
</dbReference>
<dbReference type="InterPro" id="IPR000801">
    <property type="entry name" value="Esterase-like"/>
</dbReference>
<name>A0A9D9IXR6_9BACT</name>
<dbReference type="Gene3D" id="3.40.50.1820">
    <property type="entry name" value="alpha/beta hydrolase"/>
    <property type="match status" value="1"/>
</dbReference>
<proteinExistence type="predicted"/>
<dbReference type="Proteomes" id="UP000823769">
    <property type="component" value="Unassembled WGS sequence"/>
</dbReference>
<dbReference type="PANTHER" id="PTHR48098">
    <property type="entry name" value="ENTEROCHELIN ESTERASE-RELATED"/>
    <property type="match status" value="1"/>
</dbReference>
<dbReference type="InterPro" id="IPR013783">
    <property type="entry name" value="Ig-like_fold"/>
</dbReference>
<reference evidence="3" key="1">
    <citation type="submission" date="2020-10" db="EMBL/GenBank/DDBJ databases">
        <authorList>
            <person name="Gilroy R."/>
        </authorList>
    </citation>
    <scope>NUCLEOTIDE SEQUENCE</scope>
    <source>
        <strain evidence="3">B3-1481</strain>
    </source>
</reference>
<dbReference type="SUPFAM" id="SSF53474">
    <property type="entry name" value="alpha/beta-Hydrolases"/>
    <property type="match status" value="1"/>
</dbReference>
<dbReference type="EMBL" id="JADILW010000084">
    <property type="protein sequence ID" value="MBO8480597.1"/>
    <property type="molecule type" value="Genomic_DNA"/>
</dbReference>
<dbReference type="GO" id="GO:0016747">
    <property type="term" value="F:acyltransferase activity, transferring groups other than amino-acyl groups"/>
    <property type="evidence" value="ECO:0007669"/>
    <property type="project" value="TreeGrafter"/>
</dbReference>
<dbReference type="GO" id="GO:0004553">
    <property type="term" value="F:hydrolase activity, hydrolyzing O-glycosyl compounds"/>
    <property type="evidence" value="ECO:0007669"/>
    <property type="project" value="InterPro"/>
</dbReference>